<feature type="transmembrane region" description="Helical" evidence="2">
    <location>
        <begin position="86"/>
        <end position="107"/>
    </location>
</feature>
<gene>
    <name evidence="3" type="ORF">OSB1V03_LOCUS13322</name>
</gene>
<dbReference type="AlphaFoldDB" id="A0A7R9L0Y0"/>
<keyword evidence="2" id="KW-1133">Transmembrane helix</keyword>
<protein>
    <submittedName>
        <fullName evidence="3">Uncharacterized protein</fullName>
    </submittedName>
</protein>
<keyword evidence="2" id="KW-0812">Transmembrane</keyword>
<evidence type="ECO:0000313" key="4">
    <source>
        <dbReference type="Proteomes" id="UP000759131"/>
    </source>
</evidence>
<accession>A0A7R9L0Y0</accession>
<feature type="compositionally biased region" description="Basic and acidic residues" evidence="1">
    <location>
        <begin position="536"/>
        <end position="546"/>
    </location>
</feature>
<sequence length="546" mass="58995">MFPTLATNAGQKVSVHKVVALLVVWHNSGHDSYNHGISDTGTQHVEQCGITLVTTVIIMALVIPALNMLNSYYYNYASETITAAKAIIITVGVVCIINQCLGVYAGYKEHFQLALGYGVVSILLTVLCFVGGILIGGIGYWYLMIQFAVCAGIGFQFTREIRRCDLNANLGHQAVYVNTGLQPNVVYQVPPQPNYVMAAPVQQTGAVYITPTLTASQTMHASGGQMIITTPTYGPTSQMVAYPNPNPGPSYVDPIHTPPTYTQSQEDLLVLKYPTPIRDKRFRYSQWSLYSWCGISLVVTVILMALMIPAYNLIIDDFSHYYQWSIDAAKSGRAIIITVGVLCILVQGVGVYGGYKEHMKICLGYGAASVVLTIISLVGAIITGGAGFWWLMIQFAICASVAFQFTREIRRANWNTAVGAQQTVYMNNGHQPNVVYPMPGPQPAYAMPNQTVQHPPGAVYITPTLTAPNQSGQVVMGSPTYAPSHVVAFPTPGASYAGPTSMPPNYTESQEDIRGATGAGLGAEHSYTGANSHANENIDGRKTMPQ</sequence>
<feature type="transmembrane region" description="Helical" evidence="2">
    <location>
        <begin position="334"/>
        <end position="355"/>
    </location>
</feature>
<proteinExistence type="predicted"/>
<dbReference type="OrthoDB" id="6534733at2759"/>
<dbReference type="Proteomes" id="UP000759131">
    <property type="component" value="Unassembled WGS sequence"/>
</dbReference>
<feature type="transmembrane region" description="Helical" evidence="2">
    <location>
        <begin position="362"/>
        <end position="382"/>
    </location>
</feature>
<feature type="transmembrane region" description="Helical" evidence="2">
    <location>
        <begin position="48"/>
        <end position="66"/>
    </location>
</feature>
<evidence type="ECO:0000313" key="3">
    <source>
        <dbReference type="EMBL" id="CAD7632923.1"/>
    </source>
</evidence>
<evidence type="ECO:0000256" key="1">
    <source>
        <dbReference type="SAM" id="MobiDB-lite"/>
    </source>
</evidence>
<dbReference type="EMBL" id="CAJPIZ010011798">
    <property type="protein sequence ID" value="CAG2113353.1"/>
    <property type="molecule type" value="Genomic_DNA"/>
</dbReference>
<reference evidence="3" key="1">
    <citation type="submission" date="2020-11" db="EMBL/GenBank/DDBJ databases">
        <authorList>
            <person name="Tran Van P."/>
        </authorList>
    </citation>
    <scope>NUCLEOTIDE SEQUENCE</scope>
</reference>
<dbReference type="EMBL" id="OC866373">
    <property type="protein sequence ID" value="CAD7632923.1"/>
    <property type="molecule type" value="Genomic_DNA"/>
</dbReference>
<evidence type="ECO:0000256" key="2">
    <source>
        <dbReference type="SAM" id="Phobius"/>
    </source>
</evidence>
<feature type="transmembrane region" description="Helical" evidence="2">
    <location>
        <begin position="114"/>
        <end position="134"/>
    </location>
</feature>
<name>A0A7R9L0Y0_9ACAR</name>
<keyword evidence="2" id="KW-0472">Membrane</keyword>
<feature type="transmembrane region" description="Helical" evidence="2">
    <location>
        <begin position="388"/>
        <end position="406"/>
    </location>
</feature>
<feature type="transmembrane region" description="Helical" evidence="2">
    <location>
        <begin position="289"/>
        <end position="314"/>
    </location>
</feature>
<keyword evidence="4" id="KW-1185">Reference proteome</keyword>
<feature type="region of interest" description="Disordered" evidence="1">
    <location>
        <begin position="499"/>
        <end position="546"/>
    </location>
</feature>
<organism evidence="3">
    <name type="scientific">Medioppia subpectinata</name>
    <dbReference type="NCBI Taxonomy" id="1979941"/>
    <lineage>
        <taxon>Eukaryota</taxon>
        <taxon>Metazoa</taxon>
        <taxon>Ecdysozoa</taxon>
        <taxon>Arthropoda</taxon>
        <taxon>Chelicerata</taxon>
        <taxon>Arachnida</taxon>
        <taxon>Acari</taxon>
        <taxon>Acariformes</taxon>
        <taxon>Sarcoptiformes</taxon>
        <taxon>Oribatida</taxon>
        <taxon>Brachypylina</taxon>
        <taxon>Oppioidea</taxon>
        <taxon>Oppiidae</taxon>
        <taxon>Medioppia</taxon>
    </lineage>
</organism>